<dbReference type="EMBL" id="JAGIOD010000001">
    <property type="protein sequence ID" value="MBP2382804.1"/>
    <property type="molecule type" value="Genomic_DNA"/>
</dbReference>
<dbReference type="Gene3D" id="1.10.260.40">
    <property type="entry name" value="lambda repressor-like DNA-binding domains"/>
    <property type="match status" value="1"/>
</dbReference>
<protein>
    <submittedName>
        <fullName evidence="2">Transcriptional regulator with XRE-family HTH domain</fullName>
    </submittedName>
</protein>
<dbReference type="Proteomes" id="UP001519290">
    <property type="component" value="Unassembled WGS sequence"/>
</dbReference>
<feature type="domain" description="HTH cro/C1-type" evidence="1">
    <location>
        <begin position="53"/>
        <end position="90"/>
    </location>
</feature>
<organism evidence="2 3">
    <name type="scientific">Brachybacterium sacelli</name>
    <dbReference type="NCBI Taxonomy" id="173364"/>
    <lineage>
        <taxon>Bacteria</taxon>
        <taxon>Bacillati</taxon>
        <taxon>Actinomycetota</taxon>
        <taxon>Actinomycetes</taxon>
        <taxon>Micrococcales</taxon>
        <taxon>Dermabacteraceae</taxon>
        <taxon>Brachybacterium</taxon>
    </lineage>
</organism>
<evidence type="ECO:0000313" key="3">
    <source>
        <dbReference type="Proteomes" id="UP001519290"/>
    </source>
</evidence>
<keyword evidence="3" id="KW-1185">Reference proteome</keyword>
<evidence type="ECO:0000313" key="2">
    <source>
        <dbReference type="EMBL" id="MBP2382804.1"/>
    </source>
</evidence>
<proteinExistence type="predicted"/>
<name>A0ABS4X2W4_9MICO</name>
<reference evidence="2 3" key="1">
    <citation type="submission" date="2021-03" db="EMBL/GenBank/DDBJ databases">
        <title>Sequencing the genomes of 1000 actinobacteria strains.</title>
        <authorList>
            <person name="Klenk H.-P."/>
        </authorList>
    </citation>
    <scope>NUCLEOTIDE SEQUENCE [LARGE SCALE GENOMIC DNA]</scope>
    <source>
        <strain evidence="2 3">DSM 14566</strain>
    </source>
</reference>
<evidence type="ECO:0000259" key="1">
    <source>
        <dbReference type="PROSITE" id="PS50943"/>
    </source>
</evidence>
<dbReference type="InterPro" id="IPR010982">
    <property type="entry name" value="Lambda_DNA-bd_dom_sf"/>
</dbReference>
<gene>
    <name evidence="2" type="ORF">JOF43_002761</name>
</gene>
<sequence>MPNEPQSKVPAGDDVPGLADRLDLLFRTVPRGHESSQLHTSASIAEELERQNISVTPNHIRALRTGRRRNPSFRLLAGLADIFQVPLDYFVNDSVSAEIQESLKTVVAMRDTGVQQLMMRAHGVSAESLGPVLALLDQIRRIEGLDASNDRPGDDD</sequence>
<accession>A0ABS4X2W4</accession>
<dbReference type="PROSITE" id="PS50943">
    <property type="entry name" value="HTH_CROC1"/>
    <property type="match status" value="1"/>
</dbReference>
<dbReference type="RefSeq" id="WP_209902875.1">
    <property type="nucleotide sequence ID" value="NZ_BAAAJW010000027.1"/>
</dbReference>
<dbReference type="InterPro" id="IPR001387">
    <property type="entry name" value="Cro/C1-type_HTH"/>
</dbReference>
<comment type="caution">
    <text evidence="2">The sequence shown here is derived from an EMBL/GenBank/DDBJ whole genome shotgun (WGS) entry which is preliminary data.</text>
</comment>
<dbReference type="SUPFAM" id="SSF47413">
    <property type="entry name" value="lambda repressor-like DNA-binding domains"/>
    <property type="match status" value="1"/>
</dbReference>